<feature type="signal peptide" evidence="6">
    <location>
        <begin position="1"/>
        <end position="31"/>
    </location>
</feature>
<evidence type="ECO:0000256" key="3">
    <source>
        <dbReference type="ARBA" id="ARBA00023004"/>
    </source>
</evidence>
<proteinExistence type="predicted"/>
<organism evidence="8 9">
    <name type="scientific">Methylobacterium thuringiense</name>
    <dbReference type="NCBI Taxonomy" id="1003091"/>
    <lineage>
        <taxon>Bacteria</taxon>
        <taxon>Pseudomonadati</taxon>
        <taxon>Pseudomonadota</taxon>
        <taxon>Alphaproteobacteria</taxon>
        <taxon>Hyphomicrobiales</taxon>
        <taxon>Methylobacteriaceae</taxon>
        <taxon>Methylobacterium</taxon>
    </lineage>
</organism>
<dbReference type="InterPro" id="IPR022411">
    <property type="entry name" value="C-typ_cyt_methanol_metab-rel"/>
</dbReference>
<dbReference type="EMBL" id="BPRA01000003">
    <property type="protein sequence ID" value="GJE54315.1"/>
    <property type="molecule type" value="Genomic_DNA"/>
</dbReference>
<keyword evidence="6" id="KW-0732">Signal</keyword>
<name>A0ABQ4TJV8_9HYPH</name>
<dbReference type="Pfam" id="PF13442">
    <property type="entry name" value="Cytochrome_CBB3"/>
    <property type="match status" value="1"/>
</dbReference>
<dbReference type="InterPro" id="IPR009056">
    <property type="entry name" value="Cyt_c-like_dom"/>
</dbReference>
<dbReference type="SUPFAM" id="SSF46626">
    <property type="entry name" value="Cytochrome c"/>
    <property type="match status" value="1"/>
</dbReference>
<evidence type="ECO:0000313" key="9">
    <source>
        <dbReference type="Proteomes" id="UP001055101"/>
    </source>
</evidence>
<accession>A0ABQ4TJV8</accession>
<comment type="caution">
    <text evidence="8">The sequence shown here is derived from an EMBL/GenBank/DDBJ whole genome shotgun (WGS) entry which is preliminary data.</text>
</comment>
<evidence type="ECO:0000256" key="1">
    <source>
        <dbReference type="ARBA" id="ARBA00022617"/>
    </source>
</evidence>
<dbReference type="PROSITE" id="PS51007">
    <property type="entry name" value="CYTC"/>
    <property type="match status" value="1"/>
</dbReference>
<evidence type="ECO:0000256" key="5">
    <source>
        <dbReference type="SAM" id="MobiDB-lite"/>
    </source>
</evidence>
<evidence type="ECO:0000256" key="2">
    <source>
        <dbReference type="ARBA" id="ARBA00022723"/>
    </source>
</evidence>
<keyword evidence="2 4" id="KW-0479">Metal-binding</keyword>
<evidence type="ECO:0000259" key="7">
    <source>
        <dbReference type="PROSITE" id="PS51007"/>
    </source>
</evidence>
<dbReference type="NCBIfam" id="TIGR03874">
    <property type="entry name" value="4cys_cytochr"/>
    <property type="match status" value="1"/>
</dbReference>
<feature type="chain" id="PRO_5045315802" evidence="6">
    <location>
        <begin position="32"/>
        <end position="178"/>
    </location>
</feature>
<dbReference type="InterPro" id="IPR036909">
    <property type="entry name" value="Cyt_c-like_dom_sf"/>
</dbReference>
<keyword evidence="1 4" id="KW-0349">Heme</keyword>
<evidence type="ECO:0000313" key="8">
    <source>
        <dbReference type="EMBL" id="GJE54315.1"/>
    </source>
</evidence>
<dbReference type="Gene3D" id="1.10.760.10">
    <property type="entry name" value="Cytochrome c-like domain"/>
    <property type="match status" value="1"/>
</dbReference>
<evidence type="ECO:0000256" key="6">
    <source>
        <dbReference type="SAM" id="SignalP"/>
    </source>
</evidence>
<keyword evidence="9" id="KW-1185">Reference proteome</keyword>
<feature type="compositionally biased region" description="Basic and acidic residues" evidence="5">
    <location>
        <begin position="32"/>
        <end position="49"/>
    </location>
</feature>
<keyword evidence="3 4" id="KW-0408">Iron</keyword>
<reference evidence="8" key="1">
    <citation type="journal article" date="2021" name="Front. Microbiol.">
        <title>Comprehensive Comparative Genomics and Phenotyping of Methylobacterium Species.</title>
        <authorList>
            <person name="Alessa O."/>
            <person name="Ogura Y."/>
            <person name="Fujitani Y."/>
            <person name="Takami H."/>
            <person name="Hayashi T."/>
            <person name="Sahin N."/>
            <person name="Tani A."/>
        </authorList>
    </citation>
    <scope>NUCLEOTIDE SEQUENCE</scope>
    <source>
        <strain evidence="8">DSM 23674</strain>
    </source>
</reference>
<dbReference type="Proteomes" id="UP001055101">
    <property type="component" value="Unassembled WGS sequence"/>
</dbReference>
<gene>
    <name evidence="8" type="primary">cycB</name>
    <name evidence="8" type="ORF">EKPJFOCH_0789</name>
</gene>
<evidence type="ECO:0000256" key="4">
    <source>
        <dbReference type="PROSITE-ProRule" id="PRU00433"/>
    </source>
</evidence>
<protein>
    <submittedName>
        <fullName evidence="8">Cytochrome c-553I</fullName>
    </submittedName>
</protein>
<feature type="region of interest" description="Disordered" evidence="5">
    <location>
        <begin position="28"/>
        <end position="50"/>
    </location>
</feature>
<feature type="region of interest" description="Disordered" evidence="5">
    <location>
        <begin position="154"/>
        <end position="178"/>
    </location>
</feature>
<feature type="domain" description="Cytochrome c" evidence="7">
    <location>
        <begin position="64"/>
        <end position="149"/>
    </location>
</feature>
<reference evidence="8" key="2">
    <citation type="submission" date="2021-08" db="EMBL/GenBank/DDBJ databases">
        <authorList>
            <person name="Tani A."/>
            <person name="Ola A."/>
            <person name="Ogura Y."/>
            <person name="Katsura K."/>
            <person name="Hayashi T."/>
        </authorList>
    </citation>
    <scope>NUCLEOTIDE SEQUENCE</scope>
    <source>
        <strain evidence="8">DSM 23674</strain>
    </source>
</reference>
<sequence>MRHGHPGQLRKLAFLAAFAAASGLATGAANAEPKKPAKSEDGKYLDADGHPTYNISEEGKKVDWLTYSGYRRYHAECHTCHGPDGAGSTYAPALADSLKTLTYDKFQETVMGGKQDVNASENKVMPAFGGNKNVACYVDDLYVYLKARADDAWGRTRPGGHEDKPGAIAEAEKGCLGS</sequence>